<dbReference type="AlphaFoldDB" id="A0AA38XCE7"/>
<evidence type="ECO:0000256" key="2">
    <source>
        <dbReference type="ARBA" id="ARBA00010617"/>
    </source>
</evidence>
<dbReference type="Pfam" id="PF00067">
    <property type="entry name" value="p450"/>
    <property type="match status" value="1"/>
</dbReference>
<keyword evidence="10" id="KW-1185">Reference proteome</keyword>
<evidence type="ECO:0000256" key="5">
    <source>
        <dbReference type="ARBA" id="ARBA00023004"/>
    </source>
</evidence>
<comment type="cofactor">
    <cofactor evidence="1 6">
        <name>heme</name>
        <dbReference type="ChEBI" id="CHEBI:30413"/>
    </cofactor>
</comment>
<evidence type="ECO:0000256" key="3">
    <source>
        <dbReference type="ARBA" id="ARBA00022723"/>
    </source>
</evidence>
<dbReference type="PRINTS" id="PR00385">
    <property type="entry name" value="P450"/>
</dbReference>
<evidence type="ECO:0000313" key="9">
    <source>
        <dbReference type="EMBL" id="KAJ9610812.1"/>
    </source>
</evidence>
<comment type="caution">
    <text evidence="9">The sequence shown here is derived from an EMBL/GenBank/DDBJ whole genome shotgun (WGS) entry which is preliminary data.</text>
</comment>
<dbReference type="Gene3D" id="1.10.630.10">
    <property type="entry name" value="Cytochrome P450"/>
    <property type="match status" value="1"/>
</dbReference>
<protein>
    <recommendedName>
        <fullName evidence="11">Pisatin demethylase</fullName>
    </recommendedName>
</protein>
<evidence type="ECO:0000256" key="1">
    <source>
        <dbReference type="ARBA" id="ARBA00001971"/>
    </source>
</evidence>
<organism evidence="9 10">
    <name type="scientific">Cladophialophora chaetospira</name>
    <dbReference type="NCBI Taxonomy" id="386627"/>
    <lineage>
        <taxon>Eukaryota</taxon>
        <taxon>Fungi</taxon>
        <taxon>Dikarya</taxon>
        <taxon>Ascomycota</taxon>
        <taxon>Pezizomycotina</taxon>
        <taxon>Eurotiomycetes</taxon>
        <taxon>Chaetothyriomycetidae</taxon>
        <taxon>Chaetothyriales</taxon>
        <taxon>Herpotrichiellaceae</taxon>
        <taxon>Cladophialophora</taxon>
    </lineage>
</organism>
<dbReference type="PRINTS" id="PR00463">
    <property type="entry name" value="EP450I"/>
</dbReference>
<dbReference type="Proteomes" id="UP001172673">
    <property type="component" value="Unassembled WGS sequence"/>
</dbReference>
<gene>
    <name evidence="9" type="ORF">H2200_005589</name>
</gene>
<keyword evidence="4 7" id="KW-0560">Oxidoreductase</keyword>
<evidence type="ECO:0000256" key="8">
    <source>
        <dbReference type="SAM" id="Phobius"/>
    </source>
</evidence>
<keyword evidence="7" id="KW-0503">Monooxygenase</keyword>
<reference evidence="9" key="1">
    <citation type="submission" date="2022-10" db="EMBL/GenBank/DDBJ databases">
        <title>Culturing micro-colonial fungi from biological soil crusts in the Mojave desert and describing Neophaeococcomyces mojavensis, and introducing the new genera and species Taxawa tesnikishii.</title>
        <authorList>
            <person name="Kurbessoian T."/>
            <person name="Stajich J.E."/>
        </authorList>
    </citation>
    <scope>NUCLEOTIDE SEQUENCE</scope>
    <source>
        <strain evidence="9">TK_41</strain>
    </source>
</reference>
<proteinExistence type="inferred from homology"/>
<dbReference type="GO" id="GO:0005506">
    <property type="term" value="F:iron ion binding"/>
    <property type="evidence" value="ECO:0007669"/>
    <property type="project" value="InterPro"/>
</dbReference>
<evidence type="ECO:0008006" key="11">
    <source>
        <dbReference type="Google" id="ProtNLM"/>
    </source>
</evidence>
<dbReference type="InterPro" id="IPR036396">
    <property type="entry name" value="Cyt_P450_sf"/>
</dbReference>
<feature type="transmembrane region" description="Helical" evidence="8">
    <location>
        <begin position="15"/>
        <end position="36"/>
    </location>
</feature>
<feature type="binding site" description="axial binding residue" evidence="6">
    <location>
        <position position="477"/>
    </location>
    <ligand>
        <name>heme</name>
        <dbReference type="ChEBI" id="CHEBI:30413"/>
    </ligand>
    <ligandPart>
        <name>Fe</name>
        <dbReference type="ChEBI" id="CHEBI:18248"/>
    </ligandPart>
</feature>
<evidence type="ECO:0000256" key="7">
    <source>
        <dbReference type="RuleBase" id="RU000461"/>
    </source>
</evidence>
<name>A0AA38XCE7_9EURO</name>
<keyword evidence="6 7" id="KW-0349">Heme</keyword>
<accession>A0AA38XCE7</accession>
<keyword evidence="8" id="KW-1133">Transmembrane helix</keyword>
<dbReference type="PROSITE" id="PS00086">
    <property type="entry name" value="CYTOCHROME_P450"/>
    <property type="match status" value="1"/>
</dbReference>
<sequence length="533" mass="60257">MKVVDTSSSAEKSSLVAQIIAFVTTNFLLVAVLAIVGRCAYKRYASPLRNVPGPWLASVSRLWKVWSTYNGHTELDHIALHKKYGRPQFYPVIDNVIYQGLGPVVRTAPNEISFGTCDAAKDIFAVGKGFHKTMFYSVFPPKHAPDIFTEVRESKHAQMKRYAVVPYSLPQMQKRSEPIENMIKLLMQKLENYATDDKRLCNLGNLLHYFAFDVLGEVAFSRQFGFLEKEIDIEGSIKNIDDVQWYDGIVGHIAEYDILLRNNPLRAYLPKKFQMQPTTMTKIAVAELEKRKQKDGTFDSQGIDLLAELLRNHEGNAEKFSINDVFSIAHGAVFAGSDSTASTMQSFFYLVLNAPKVYERLSQEVKEAHEAGQLSEIVTYAEAQALPYFQACLKEAMRVRPAVGLGIYRRTPPEGVDIGGKHYPGGIEVAVNGWVLHRDKAIFGEDVEEFRPERWFEGDTKLKASHLYQFGGGAHLCIGRNLAIFEMNKTLIQILRKYDITLAHPGRPLQYHSTFFVVQEGLEAYLRKRSDKA</sequence>
<dbReference type="CDD" id="cd11060">
    <property type="entry name" value="CYP57A1-like"/>
    <property type="match status" value="1"/>
</dbReference>
<keyword evidence="8" id="KW-0472">Membrane</keyword>
<dbReference type="SUPFAM" id="SSF48264">
    <property type="entry name" value="Cytochrome P450"/>
    <property type="match status" value="1"/>
</dbReference>
<keyword evidence="3 6" id="KW-0479">Metal-binding</keyword>
<evidence type="ECO:0000313" key="10">
    <source>
        <dbReference type="Proteomes" id="UP001172673"/>
    </source>
</evidence>
<dbReference type="PANTHER" id="PTHR24305:SF232">
    <property type="entry name" value="P450, PUTATIVE (EUROFUNG)-RELATED"/>
    <property type="match status" value="1"/>
</dbReference>
<evidence type="ECO:0000256" key="6">
    <source>
        <dbReference type="PIRSR" id="PIRSR602401-1"/>
    </source>
</evidence>
<dbReference type="InterPro" id="IPR017972">
    <property type="entry name" value="Cyt_P450_CS"/>
</dbReference>
<comment type="similarity">
    <text evidence="2 7">Belongs to the cytochrome P450 family.</text>
</comment>
<dbReference type="GO" id="GO:0020037">
    <property type="term" value="F:heme binding"/>
    <property type="evidence" value="ECO:0007669"/>
    <property type="project" value="InterPro"/>
</dbReference>
<dbReference type="PANTHER" id="PTHR24305">
    <property type="entry name" value="CYTOCHROME P450"/>
    <property type="match status" value="1"/>
</dbReference>
<dbReference type="GO" id="GO:0016705">
    <property type="term" value="F:oxidoreductase activity, acting on paired donors, with incorporation or reduction of molecular oxygen"/>
    <property type="evidence" value="ECO:0007669"/>
    <property type="project" value="InterPro"/>
</dbReference>
<dbReference type="GO" id="GO:0004497">
    <property type="term" value="F:monooxygenase activity"/>
    <property type="evidence" value="ECO:0007669"/>
    <property type="project" value="UniProtKB-KW"/>
</dbReference>
<keyword evidence="5 6" id="KW-0408">Iron</keyword>
<dbReference type="InterPro" id="IPR002401">
    <property type="entry name" value="Cyt_P450_E_grp-I"/>
</dbReference>
<keyword evidence="8" id="KW-0812">Transmembrane</keyword>
<dbReference type="InterPro" id="IPR050121">
    <property type="entry name" value="Cytochrome_P450_monoxygenase"/>
</dbReference>
<dbReference type="EMBL" id="JAPDRK010000007">
    <property type="protein sequence ID" value="KAJ9610812.1"/>
    <property type="molecule type" value="Genomic_DNA"/>
</dbReference>
<dbReference type="InterPro" id="IPR001128">
    <property type="entry name" value="Cyt_P450"/>
</dbReference>
<evidence type="ECO:0000256" key="4">
    <source>
        <dbReference type="ARBA" id="ARBA00023002"/>
    </source>
</evidence>